<dbReference type="RefSeq" id="XP_020085288.1">
    <property type="nucleotide sequence ID" value="XM_020229699.1"/>
</dbReference>
<gene>
    <name evidence="8" type="primary">LOC109708102</name>
</gene>
<feature type="transmembrane region" description="Helical" evidence="6">
    <location>
        <begin position="412"/>
        <end position="434"/>
    </location>
</feature>
<protein>
    <recommendedName>
        <fullName evidence="6">Protein DETOXIFICATION</fullName>
    </recommendedName>
    <alternativeName>
        <fullName evidence="6">Multidrug and toxic compound extrusion protein</fullName>
    </alternativeName>
</protein>
<dbReference type="GO" id="GO:1990961">
    <property type="term" value="P:xenobiotic detoxification by transmembrane export across the plasma membrane"/>
    <property type="evidence" value="ECO:0007669"/>
    <property type="project" value="InterPro"/>
</dbReference>
<dbReference type="GO" id="GO:0015297">
    <property type="term" value="F:antiporter activity"/>
    <property type="evidence" value="ECO:0007669"/>
    <property type="project" value="InterPro"/>
</dbReference>
<dbReference type="Proteomes" id="UP000515123">
    <property type="component" value="Linkage group 3"/>
</dbReference>
<dbReference type="GO" id="GO:0016020">
    <property type="term" value="C:membrane"/>
    <property type="evidence" value="ECO:0007669"/>
    <property type="project" value="UniProtKB-SubCell"/>
</dbReference>
<keyword evidence="4 6" id="KW-1133">Transmembrane helix</keyword>
<evidence type="ECO:0000256" key="6">
    <source>
        <dbReference type="RuleBase" id="RU004914"/>
    </source>
</evidence>
<dbReference type="InterPro" id="IPR045069">
    <property type="entry name" value="MATE_euk"/>
</dbReference>
<name>A0A6P5EVI9_ANACO</name>
<proteinExistence type="inferred from homology"/>
<feature type="transmembrane region" description="Helical" evidence="6">
    <location>
        <begin position="300"/>
        <end position="322"/>
    </location>
</feature>
<comment type="similarity">
    <text evidence="2 6">Belongs to the multi antimicrobial extrusion (MATE) (TC 2.A.66.1) family.</text>
</comment>
<comment type="subcellular location">
    <subcellularLocation>
        <location evidence="1">Membrane</location>
        <topology evidence="1">Multi-pass membrane protein</topology>
    </subcellularLocation>
</comment>
<dbReference type="OrthoDB" id="2126698at2759"/>
<keyword evidence="7" id="KW-1185">Reference proteome</keyword>
<comment type="caution">
    <text evidence="6">Lacks conserved residue(s) required for the propagation of feature annotation.</text>
</comment>
<dbReference type="PANTHER" id="PTHR11206">
    <property type="entry name" value="MULTIDRUG RESISTANCE PROTEIN"/>
    <property type="match status" value="1"/>
</dbReference>
<organism evidence="7 8">
    <name type="scientific">Ananas comosus</name>
    <name type="common">Pineapple</name>
    <name type="synonym">Ananas ananas</name>
    <dbReference type="NCBI Taxonomy" id="4615"/>
    <lineage>
        <taxon>Eukaryota</taxon>
        <taxon>Viridiplantae</taxon>
        <taxon>Streptophyta</taxon>
        <taxon>Embryophyta</taxon>
        <taxon>Tracheophyta</taxon>
        <taxon>Spermatophyta</taxon>
        <taxon>Magnoliopsida</taxon>
        <taxon>Liliopsida</taxon>
        <taxon>Poales</taxon>
        <taxon>Bromeliaceae</taxon>
        <taxon>Bromelioideae</taxon>
        <taxon>Ananas</taxon>
    </lineage>
</organism>
<evidence type="ECO:0000313" key="7">
    <source>
        <dbReference type="Proteomes" id="UP000515123"/>
    </source>
</evidence>
<evidence type="ECO:0000256" key="1">
    <source>
        <dbReference type="ARBA" id="ARBA00004141"/>
    </source>
</evidence>
<dbReference type="CDD" id="cd13132">
    <property type="entry name" value="MATE_eukaryotic"/>
    <property type="match status" value="1"/>
</dbReference>
<accession>A0A6P5EVI9</accession>
<evidence type="ECO:0000256" key="5">
    <source>
        <dbReference type="ARBA" id="ARBA00023136"/>
    </source>
</evidence>
<keyword evidence="5 6" id="KW-0472">Membrane</keyword>
<feature type="transmembrane region" description="Helical" evidence="6">
    <location>
        <begin position="343"/>
        <end position="364"/>
    </location>
</feature>
<feature type="transmembrane region" description="Helical" evidence="6">
    <location>
        <begin position="384"/>
        <end position="405"/>
    </location>
</feature>
<feature type="transmembrane region" description="Helical" evidence="6">
    <location>
        <begin position="112"/>
        <end position="133"/>
    </location>
</feature>
<dbReference type="InterPro" id="IPR002528">
    <property type="entry name" value="MATE_fam"/>
</dbReference>
<dbReference type="GeneID" id="109708102"/>
<feature type="transmembrane region" description="Helical" evidence="6">
    <location>
        <begin position="440"/>
        <end position="465"/>
    </location>
</feature>
<reference evidence="8" key="2">
    <citation type="submission" date="2025-08" db="UniProtKB">
        <authorList>
            <consortium name="RefSeq"/>
        </authorList>
    </citation>
    <scope>IDENTIFICATION</scope>
    <source>
        <tissue evidence="8">Leaf</tissue>
    </source>
</reference>
<feature type="transmembrane region" description="Helical" evidence="6">
    <location>
        <begin position="179"/>
        <end position="201"/>
    </location>
</feature>
<dbReference type="AlphaFoldDB" id="A0A6P5EVI9"/>
<evidence type="ECO:0000313" key="8">
    <source>
        <dbReference type="RefSeq" id="XP_020085288.1"/>
    </source>
</evidence>
<dbReference type="GO" id="GO:0042910">
    <property type="term" value="F:xenobiotic transmembrane transporter activity"/>
    <property type="evidence" value="ECO:0007669"/>
    <property type="project" value="InterPro"/>
</dbReference>
<dbReference type="Gramene" id="Aco019318.1.mrna1">
    <property type="protein sequence ID" value="Aco019318.1.mrna1.cds1"/>
    <property type="gene ID" value="Aco019318.1.path1"/>
</dbReference>
<reference evidence="7" key="1">
    <citation type="journal article" date="2015" name="Nat. Genet.">
        <title>The pineapple genome and the evolution of CAM photosynthesis.</title>
        <authorList>
            <person name="Ming R."/>
            <person name="VanBuren R."/>
            <person name="Wai C.M."/>
            <person name="Tang H."/>
            <person name="Schatz M.C."/>
            <person name="Bowers J.E."/>
            <person name="Lyons E."/>
            <person name="Wang M.L."/>
            <person name="Chen J."/>
            <person name="Biggers E."/>
            <person name="Zhang J."/>
            <person name="Huang L."/>
            <person name="Zhang L."/>
            <person name="Miao W."/>
            <person name="Zhang J."/>
            <person name="Ye Z."/>
            <person name="Miao C."/>
            <person name="Lin Z."/>
            <person name="Wang H."/>
            <person name="Zhou H."/>
            <person name="Yim W.C."/>
            <person name="Priest H.D."/>
            <person name="Zheng C."/>
            <person name="Woodhouse M."/>
            <person name="Edger P.P."/>
            <person name="Guyot R."/>
            <person name="Guo H.B."/>
            <person name="Guo H."/>
            <person name="Zheng G."/>
            <person name="Singh R."/>
            <person name="Sharma A."/>
            <person name="Min X."/>
            <person name="Zheng Y."/>
            <person name="Lee H."/>
            <person name="Gurtowski J."/>
            <person name="Sedlazeck F.J."/>
            <person name="Harkess A."/>
            <person name="McKain M.R."/>
            <person name="Liao Z."/>
            <person name="Fang J."/>
            <person name="Liu J."/>
            <person name="Zhang X."/>
            <person name="Zhang Q."/>
            <person name="Hu W."/>
            <person name="Qin Y."/>
            <person name="Wang K."/>
            <person name="Chen L.Y."/>
            <person name="Shirley N."/>
            <person name="Lin Y.R."/>
            <person name="Liu L.Y."/>
            <person name="Hernandez A.G."/>
            <person name="Wright C.L."/>
            <person name="Bulone V."/>
            <person name="Tuskan G.A."/>
            <person name="Heath K."/>
            <person name="Zee F."/>
            <person name="Moore P.H."/>
            <person name="Sunkar R."/>
            <person name="Leebens-Mack J.H."/>
            <person name="Mockler T."/>
            <person name="Bennetzen J.L."/>
            <person name="Freeling M."/>
            <person name="Sankoff D."/>
            <person name="Paterson A.H."/>
            <person name="Zhu X."/>
            <person name="Yang X."/>
            <person name="Smith J.A."/>
            <person name="Cushman J.C."/>
            <person name="Paull R.E."/>
            <person name="Yu Q."/>
        </authorList>
    </citation>
    <scope>NUCLEOTIDE SEQUENCE [LARGE SCALE GENOMIC DNA]</scope>
    <source>
        <strain evidence="7">cv. F153</strain>
    </source>
</reference>
<sequence length="494" mass="53252">MPLPVPNQEENNTATPPTWASQTKQAIISELRKQRSVAAPLIPMNSTWFARTAITTAFLGRLGELPLAAGTLGFTFANVTGFSVLSGLCWAMEPICGQAHGAHNKTLLNKTLFMTIILLLAASLPISFLWLYVDRILALFGQQKEIVTLAKHYVLFLLPDLIINSFLSPFKAYLSSQGVTLPIMLSSAIALSLHVPFNIFLSKTKGLEGISMAIGLTDLVATTTLGIYIFVTNAGIEKGDGGEAEVLKEPWWRIRKASEWARLLKLGAQCCATCCLEWWCYEILTLTAGRLPSARQSVSVLAIVLNFDYLLYGVMVSLATCVSTRVSNELGAGRHGPAREAGYVSLGLGILSGLLGGSAMVGFRGNWGPLFTHEKVIIEGVKKMLMLMAIVEVFNFPIAVCGGMVRGTHRPWLGMCSVVGYYLVGLPLGIILGFKFGLGLSGLLMGFVVGSFCSAIVLGVVVAHVDWEDEASIAKELACDRRESGSVSEEINEG</sequence>
<dbReference type="NCBIfam" id="TIGR00797">
    <property type="entry name" value="matE"/>
    <property type="match status" value="1"/>
</dbReference>
<feature type="transmembrane region" description="Helical" evidence="6">
    <location>
        <begin position="213"/>
        <end position="231"/>
    </location>
</feature>
<keyword evidence="3 6" id="KW-0812">Transmembrane</keyword>
<evidence type="ECO:0000256" key="4">
    <source>
        <dbReference type="ARBA" id="ARBA00022989"/>
    </source>
</evidence>
<evidence type="ECO:0000256" key="3">
    <source>
        <dbReference type="ARBA" id="ARBA00022692"/>
    </source>
</evidence>
<evidence type="ECO:0000256" key="2">
    <source>
        <dbReference type="ARBA" id="ARBA00010199"/>
    </source>
</evidence>
<dbReference type="Pfam" id="PF01554">
    <property type="entry name" value="MatE"/>
    <property type="match status" value="2"/>
</dbReference>